<comment type="caution">
    <text evidence="2">The sequence shown here is derived from an EMBL/GenBank/DDBJ whole genome shotgun (WGS) entry which is preliminary data.</text>
</comment>
<organism evidence="2 3">
    <name type="scientific">Chara braunii</name>
    <name type="common">Braun's stonewort</name>
    <dbReference type="NCBI Taxonomy" id="69332"/>
    <lineage>
        <taxon>Eukaryota</taxon>
        <taxon>Viridiplantae</taxon>
        <taxon>Streptophyta</taxon>
        <taxon>Charophyceae</taxon>
        <taxon>Charales</taxon>
        <taxon>Characeae</taxon>
        <taxon>Chara</taxon>
    </lineage>
</organism>
<dbReference type="Pfam" id="PF14273">
    <property type="entry name" value="DUF4360"/>
    <property type="match status" value="1"/>
</dbReference>
<dbReference type="STRING" id="69332.A0A388LHZ7"/>
<evidence type="ECO:0000256" key="1">
    <source>
        <dbReference type="SAM" id="SignalP"/>
    </source>
</evidence>
<dbReference type="Proteomes" id="UP000265515">
    <property type="component" value="Unassembled WGS sequence"/>
</dbReference>
<evidence type="ECO:0000313" key="3">
    <source>
        <dbReference type="Proteomes" id="UP000265515"/>
    </source>
</evidence>
<keyword evidence="1" id="KW-0732">Signal</keyword>
<reference evidence="2 3" key="1">
    <citation type="journal article" date="2018" name="Cell">
        <title>The Chara Genome: Secondary Complexity and Implications for Plant Terrestrialization.</title>
        <authorList>
            <person name="Nishiyama T."/>
            <person name="Sakayama H."/>
            <person name="Vries J.D."/>
            <person name="Buschmann H."/>
            <person name="Saint-Marcoux D."/>
            <person name="Ullrich K.K."/>
            <person name="Haas F.B."/>
            <person name="Vanderstraeten L."/>
            <person name="Becker D."/>
            <person name="Lang D."/>
            <person name="Vosolsobe S."/>
            <person name="Rombauts S."/>
            <person name="Wilhelmsson P.K.I."/>
            <person name="Janitza P."/>
            <person name="Kern R."/>
            <person name="Heyl A."/>
            <person name="Rumpler F."/>
            <person name="Villalobos L.I.A.C."/>
            <person name="Clay J.M."/>
            <person name="Skokan R."/>
            <person name="Toyoda A."/>
            <person name="Suzuki Y."/>
            <person name="Kagoshima H."/>
            <person name="Schijlen E."/>
            <person name="Tajeshwar N."/>
            <person name="Catarino B."/>
            <person name="Hetherington A.J."/>
            <person name="Saltykova A."/>
            <person name="Bonnot C."/>
            <person name="Breuninger H."/>
            <person name="Symeonidi A."/>
            <person name="Radhakrishnan G.V."/>
            <person name="Van Nieuwerburgh F."/>
            <person name="Deforce D."/>
            <person name="Chang C."/>
            <person name="Karol K.G."/>
            <person name="Hedrich R."/>
            <person name="Ulvskov P."/>
            <person name="Glockner G."/>
            <person name="Delwiche C.F."/>
            <person name="Petrasek J."/>
            <person name="Van de Peer Y."/>
            <person name="Friml J."/>
            <person name="Beilby M."/>
            <person name="Dolan L."/>
            <person name="Kohara Y."/>
            <person name="Sugano S."/>
            <person name="Fujiyama A."/>
            <person name="Delaux P.-M."/>
            <person name="Quint M."/>
            <person name="TheiBen G."/>
            <person name="Hagemann M."/>
            <person name="Harholt J."/>
            <person name="Dunand C."/>
            <person name="Zachgo S."/>
            <person name="Langdale J."/>
            <person name="Maumus F."/>
            <person name="Straeten D.V.D."/>
            <person name="Gould S.B."/>
            <person name="Rensing S.A."/>
        </authorList>
    </citation>
    <scope>NUCLEOTIDE SEQUENCE [LARGE SCALE GENOMIC DNA]</scope>
    <source>
        <strain evidence="2 3">S276</strain>
    </source>
</reference>
<dbReference type="InterPro" id="IPR025649">
    <property type="entry name" value="DUF4360"/>
</dbReference>
<sequence>MSKLITMAQRGFPPVISVATMAALLLLAFLTSAMHGQAASPEAGTVKISGFKYNGDGCPLRSAEGAVSDDGEVITVMFSNYTASTAAAWDGMRRRCTVTIILSYPPGFIFGLGMVTMRGYAKLDAGVTGSAQTSHNIPLAPGAARSKRVITGPFDGNFEFTDEFSVVAYSVCNVVRNLNFNFEVRLNPGNPPKSGLMTIGSEGLKLTQEFSISWASC</sequence>
<protein>
    <recommendedName>
        <fullName evidence="4">DUF4360 domain-containing protein</fullName>
    </recommendedName>
</protein>
<accession>A0A388LHZ7</accession>
<evidence type="ECO:0008006" key="4">
    <source>
        <dbReference type="Google" id="ProtNLM"/>
    </source>
</evidence>
<dbReference type="PANTHER" id="PTHR38847:SF1">
    <property type="entry name" value="PSEUDOURIDINE SYNTHASE RSUA_RLUA-LIKE DOMAIN-CONTAINING PROTEIN"/>
    <property type="match status" value="1"/>
</dbReference>
<evidence type="ECO:0000313" key="2">
    <source>
        <dbReference type="EMBL" id="GBG81881.1"/>
    </source>
</evidence>
<dbReference type="OrthoDB" id="152248at2759"/>
<dbReference type="Gramene" id="GBG81881">
    <property type="protein sequence ID" value="GBG81881"/>
    <property type="gene ID" value="CBR_g34065"/>
</dbReference>
<name>A0A388LHZ7_CHABU</name>
<feature type="chain" id="PRO_5017428949" description="DUF4360 domain-containing protein" evidence="1">
    <location>
        <begin position="39"/>
        <end position="217"/>
    </location>
</feature>
<keyword evidence="3" id="KW-1185">Reference proteome</keyword>
<gene>
    <name evidence="2" type="ORF">CBR_g34065</name>
</gene>
<dbReference type="AlphaFoldDB" id="A0A388LHZ7"/>
<proteinExistence type="predicted"/>
<dbReference type="PANTHER" id="PTHR38847">
    <property type="match status" value="1"/>
</dbReference>
<feature type="signal peptide" evidence="1">
    <location>
        <begin position="1"/>
        <end position="38"/>
    </location>
</feature>
<dbReference type="EMBL" id="BFEA01000389">
    <property type="protein sequence ID" value="GBG81881.1"/>
    <property type="molecule type" value="Genomic_DNA"/>
</dbReference>